<dbReference type="InterPro" id="IPR022771">
    <property type="entry name" value="WAPL_C"/>
</dbReference>
<gene>
    <name evidence="3" type="ORF">AKO1_011700</name>
</gene>
<dbReference type="EMBL" id="JAOPGA020001124">
    <property type="protein sequence ID" value="KAL0485284.1"/>
    <property type="molecule type" value="Genomic_DNA"/>
</dbReference>
<comment type="similarity">
    <text evidence="1">Belongs to the WAPL family.</text>
</comment>
<dbReference type="AlphaFoldDB" id="A0AAW2Z7H5"/>
<protein>
    <recommendedName>
        <fullName evidence="2">Wings apart-like protein C-terminal domain-containing protein</fullName>
    </recommendedName>
</protein>
<evidence type="ECO:0000259" key="2">
    <source>
        <dbReference type="Pfam" id="PF07814"/>
    </source>
</evidence>
<reference evidence="3 4" key="1">
    <citation type="submission" date="2024-03" db="EMBL/GenBank/DDBJ databases">
        <title>The Acrasis kona genome and developmental transcriptomes reveal deep origins of eukaryotic multicellular pathways.</title>
        <authorList>
            <person name="Sheikh S."/>
            <person name="Fu C.-J."/>
            <person name="Brown M.W."/>
            <person name="Baldauf S.L."/>
        </authorList>
    </citation>
    <scope>NUCLEOTIDE SEQUENCE [LARGE SCALE GENOMIC DNA]</scope>
    <source>
        <strain evidence="3 4">ATCC MYA-3509</strain>
    </source>
</reference>
<keyword evidence="4" id="KW-1185">Reference proteome</keyword>
<name>A0AAW2Z7H5_9EUKA</name>
<evidence type="ECO:0000256" key="1">
    <source>
        <dbReference type="ARBA" id="ARBA00006854"/>
    </source>
</evidence>
<feature type="domain" description="Wings apart-like protein C-terminal" evidence="2">
    <location>
        <begin position="113"/>
        <end position="289"/>
    </location>
</feature>
<feature type="non-terminal residue" evidence="3">
    <location>
        <position position="419"/>
    </location>
</feature>
<evidence type="ECO:0000313" key="3">
    <source>
        <dbReference type="EMBL" id="KAL0485284.1"/>
    </source>
</evidence>
<dbReference type="Proteomes" id="UP001431209">
    <property type="component" value="Unassembled WGS sequence"/>
</dbReference>
<proteinExistence type="inferred from homology"/>
<evidence type="ECO:0000313" key="4">
    <source>
        <dbReference type="Proteomes" id="UP001431209"/>
    </source>
</evidence>
<dbReference type="PANTHER" id="PTHR22100">
    <property type="entry name" value="WINGS APART-LIKE PROTEIN HOMOLOG"/>
    <property type="match status" value="1"/>
</dbReference>
<dbReference type="Pfam" id="PF07814">
    <property type="entry name" value="WAPL"/>
    <property type="match status" value="1"/>
</dbReference>
<accession>A0AAW2Z7H5</accession>
<dbReference type="InterPro" id="IPR011989">
    <property type="entry name" value="ARM-like"/>
</dbReference>
<dbReference type="Gene3D" id="1.25.10.10">
    <property type="entry name" value="Leucine-rich Repeat Variant"/>
    <property type="match status" value="1"/>
</dbReference>
<comment type="caution">
    <text evidence="3">The sequence shown here is derived from an EMBL/GenBank/DDBJ whole genome shotgun (WGS) entry which is preliminary data.</text>
</comment>
<dbReference type="PANTHER" id="PTHR22100:SF13">
    <property type="entry name" value="WINGS APART-LIKE PROTEIN HOMOLOG"/>
    <property type="match status" value="1"/>
</dbReference>
<organism evidence="3 4">
    <name type="scientific">Acrasis kona</name>
    <dbReference type="NCBI Taxonomy" id="1008807"/>
    <lineage>
        <taxon>Eukaryota</taxon>
        <taxon>Discoba</taxon>
        <taxon>Heterolobosea</taxon>
        <taxon>Tetramitia</taxon>
        <taxon>Eutetramitia</taxon>
        <taxon>Acrasidae</taxon>
        <taxon>Acrasis</taxon>
    </lineage>
</organism>
<dbReference type="InterPro" id="IPR039874">
    <property type="entry name" value="WAPL"/>
</dbReference>
<sequence length="419" mass="46785">MCSDKSVNFCVFLRAHGLFQQVLNDLTRCSVNNFNIEDAEERKLSILLVQIISFLLHDPNNISYVTEDCFNQLHRTISLNPILEEVDGVTLKVLGTKKINTGLSLERALVMSLSAISNIVSSRQGVIMFNKSDISSTLEKLAPCLLSQLDASKSSEEDELLASCMAHCVRLLEASGVYQKYSNCEDSVAWNTLLPSLIRTMRCLIEHPRQPLCKLKDNHPIVDCILASLKFLVNITNFNKDVCGRVAIEGGIQATIEIITSNSLASDDGVGHFDVLNMCLGVLINITEKELTYRELVTKQQVGGQPFMNYLLTSFDDMCNSQKQKPASREVEGNIISSYLAILIACMVRDHKENQTQVFESKLAGFDQVINTLSEFVIFQSSARLLTESMRDNIRDMISELKSIPKPSCELDNTKPDET</sequence>